<sequence length="100" mass="10662">MATQIRIKKADGGHEVLVLVEHPMHTGMQKKDGKTIPAHWIKKMSFALNGKEMAVADIGVAVSTDPLISVLLKGAKTGDTVKVNWSDNLGKTGSAEKKVG</sequence>
<dbReference type="InterPro" id="IPR014756">
    <property type="entry name" value="Ig_E-set"/>
</dbReference>
<dbReference type="Proteomes" id="UP000178379">
    <property type="component" value="Unassembled WGS sequence"/>
</dbReference>
<dbReference type="STRING" id="1817756.A2140_08710"/>
<dbReference type="SUPFAM" id="SSF81296">
    <property type="entry name" value="E set domains"/>
    <property type="match status" value="1"/>
</dbReference>
<dbReference type="InterPro" id="IPR014880">
    <property type="entry name" value="SoxZ_dom"/>
</dbReference>
<comment type="caution">
    <text evidence="2">The sequence shown here is derived from an EMBL/GenBank/DDBJ whole genome shotgun (WGS) entry which is preliminary data.</text>
</comment>
<accession>A0A1F6T8U9</accession>
<feature type="domain" description="Sulphur oxidation protein SoxZ" evidence="1">
    <location>
        <begin position="8"/>
        <end position="97"/>
    </location>
</feature>
<name>A0A1F6T8U9_9PROT</name>
<dbReference type="InterPro" id="IPR030995">
    <property type="entry name" value="SoxZ"/>
</dbReference>
<dbReference type="EMBL" id="MFSQ01000008">
    <property type="protein sequence ID" value="OGI41534.1"/>
    <property type="molecule type" value="Genomic_DNA"/>
</dbReference>
<proteinExistence type="predicted"/>
<organism evidence="2 3">
    <name type="scientific">Candidatus Muproteobacteria bacterium RBG_16_62_13</name>
    <dbReference type="NCBI Taxonomy" id="1817756"/>
    <lineage>
        <taxon>Bacteria</taxon>
        <taxon>Pseudomonadati</taxon>
        <taxon>Pseudomonadota</taxon>
        <taxon>Candidatus Muproteobacteria</taxon>
    </lineage>
</organism>
<evidence type="ECO:0000313" key="2">
    <source>
        <dbReference type="EMBL" id="OGI41534.1"/>
    </source>
</evidence>
<dbReference type="Gene3D" id="2.60.40.10">
    <property type="entry name" value="Immunoglobulins"/>
    <property type="match status" value="1"/>
</dbReference>
<dbReference type="AlphaFoldDB" id="A0A1F6T8U9"/>
<dbReference type="NCBIfam" id="TIGR04490">
    <property type="entry name" value="SoxZ_true"/>
    <property type="match status" value="1"/>
</dbReference>
<dbReference type="Pfam" id="PF08770">
    <property type="entry name" value="SoxZ"/>
    <property type="match status" value="1"/>
</dbReference>
<protein>
    <submittedName>
        <fullName evidence="2">Thiosulfate oxidation carrier complex protein SoxZ</fullName>
    </submittedName>
</protein>
<dbReference type="InterPro" id="IPR013783">
    <property type="entry name" value="Ig-like_fold"/>
</dbReference>
<evidence type="ECO:0000259" key="1">
    <source>
        <dbReference type="Pfam" id="PF08770"/>
    </source>
</evidence>
<reference evidence="2 3" key="1">
    <citation type="journal article" date="2016" name="Nat. Commun.">
        <title>Thousands of microbial genomes shed light on interconnected biogeochemical processes in an aquifer system.</title>
        <authorList>
            <person name="Anantharaman K."/>
            <person name="Brown C.T."/>
            <person name="Hug L.A."/>
            <person name="Sharon I."/>
            <person name="Castelle C.J."/>
            <person name="Probst A.J."/>
            <person name="Thomas B.C."/>
            <person name="Singh A."/>
            <person name="Wilkins M.J."/>
            <person name="Karaoz U."/>
            <person name="Brodie E.L."/>
            <person name="Williams K.H."/>
            <person name="Hubbard S.S."/>
            <person name="Banfield J.F."/>
        </authorList>
    </citation>
    <scope>NUCLEOTIDE SEQUENCE [LARGE SCALE GENOMIC DNA]</scope>
</reference>
<evidence type="ECO:0000313" key="3">
    <source>
        <dbReference type="Proteomes" id="UP000178379"/>
    </source>
</evidence>
<gene>
    <name evidence="2" type="ORF">A2140_08710</name>
</gene>